<proteinExistence type="predicted"/>
<evidence type="ECO:0000313" key="2">
    <source>
        <dbReference type="EMBL" id="KAL3421194.1"/>
    </source>
</evidence>
<organism evidence="2 3">
    <name type="scientific">Phlyctema vagabunda</name>
    <dbReference type="NCBI Taxonomy" id="108571"/>
    <lineage>
        <taxon>Eukaryota</taxon>
        <taxon>Fungi</taxon>
        <taxon>Dikarya</taxon>
        <taxon>Ascomycota</taxon>
        <taxon>Pezizomycotina</taxon>
        <taxon>Leotiomycetes</taxon>
        <taxon>Helotiales</taxon>
        <taxon>Dermateaceae</taxon>
        <taxon>Phlyctema</taxon>
    </lineage>
</organism>
<name>A0ABR4PCZ8_9HELO</name>
<gene>
    <name evidence="2" type="ORF">PVAG01_07639</name>
</gene>
<evidence type="ECO:0000313" key="3">
    <source>
        <dbReference type="Proteomes" id="UP001629113"/>
    </source>
</evidence>
<feature type="domain" description="GH16" evidence="1">
    <location>
        <begin position="91"/>
        <end position="353"/>
    </location>
</feature>
<dbReference type="PANTHER" id="PTHR38121:SF4">
    <property type="entry name" value="GH16 DOMAIN-CONTAINING PROTEIN-RELATED"/>
    <property type="match status" value="1"/>
</dbReference>
<dbReference type="SUPFAM" id="SSF49899">
    <property type="entry name" value="Concanavalin A-like lectins/glucanases"/>
    <property type="match status" value="1"/>
</dbReference>
<dbReference type="InterPro" id="IPR000757">
    <property type="entry name" value="Beta-glucanase-like"/>
</dbReference>
<reference evidence="2 3" key="1">
    <citation type="submission" date="2024-06" db="EMBL/GenBank/DDBJ databases">
        <title>Complete genome of Phlyctema vagabunda strain 19-DSS-EL-015.</title>
        <authorList>
            <person name="Fiorenzani C."/>
        </authorList>
    </citation>
    <scope>NUCLEOTIDE SEQUENCE [LARGE SCALE GENOMIC DNA]</scope>
    <source>
        <strain evidence="2 3">19-DSS-EL-015</strain>
    </source>
</reference>
<evidence type="ECO:0000259" key="1">
    <source>
        <dbReference type="PROSITE" id="PS51762"/>
    </source>
</evidence>
<dbReference type="Proteomes" id="UP001629113">
    <property type="component" value="Unassembled WGS sequence"/>
</dbReference>
<dbReference type="CDD" id="cd00413">
    <property type="entry name" value="Glyco_hydrolase_16"/>
    <property type="match status" value="1"/>
</dbReference>
<dbReference type="Pfam" id="PF00722">
    <property type="entry name" value="Glyco_hydro_16"/>
    <property type="match status" value="1"/>
</dbReference>
<dbReference type="PANTHER" id="PTHR38121">
    <property type="entry name" value="GH16 DOMAIN-CONTAINING PROTEIN"/>
    <property type="match status" value="1"/>
</dbReference>
<dbReference type="Gene3D" id="2.60.120.200">
    <property type="match status" value="1"/>
</dbReference>
<dbReference type="InterPro" id="IPR013320">
    <property type="entry name" value="ConA-like_dom_sf"/>
</dbReference>
<protein>
    <submittedName>
        <fullName evidence="2">Beta-glucanase 4</fullName>
    </submittedName>
</protein>
<comment type="caution">
    <text evidence="2">The sequence shown here is derived from an EMBL/GenBank/DDBJ whole genome shotgun (WGS) entry which is preliminary data.</text>
</comment>
<dbReference type="PROSITE" id="PS51762">
    <property type="entry name" value="GH16_2"/>
    <property type="match status" value="1"/>
</dbReference>
<keyword evidence="3" id="KW-1185">Reference proteome</keyword>
<accession>A0ABR4PCZ8</accession>
<sequence>MESVAKASCGLNFSSLRSNTPSLQWYSQHTMFSFSNSVLARQISALLTLFLLAQFCQGQKDNGRKCDCFKTNESTETYFNFHRFFDYRDISDRYVTPSPPVITDALNTSNADATSDFFDDSSWTDDWDIQTWDNSDSLESSETDASVLMIYSRNNVYIEASSDGSSDYNTYLTLRTTRTTDFQSSGEIDSTEIDYQYLSVRFLARIIGDEGACAGFFTWRCPELCRSPSSPDVEEADVEMLTRDSIDTFHFTNQPSESINGQFVPESTRNQTFPDGMDRTQWNEYRYDWLPGLSTWYINGINVAEIAFQAPRNPAALIINMWGNGGSWTGNMSVGDAAYLQLQWIQVVYNTSESLNNADGCQTVCNVDTNVTAPGVPVAEGMGFANRPILRWALAFTLVVVWQNI</sequence>
<dbReference type="EMBL" id="JBFCZG010000006">
    <property type="protein sequence ID" value="KAL3421194.1"/>
    <property type="molecule type" value="Genomic_DNA"/>
</dbReference>